<reference evidence="3" key="1">
    <citation type="submission" date="2021-02" db="EMBL/GenBank/DDBJ databases">
        <authorList>
            <person name="Nowell W R."/>
        </authorList>
    </citation>
    <scope>NUCLEOTIDE SEQUENCE</scope>
</reference>
<proteinExistence type="predicted"/>
<dbReference type="Proteomes" id="UP000676336">
    <property type="component" value="Unassembled WGS sequence"/>
</dbReference>
<evidence type="ECO:0000313" key="4">
    <source>
        <dbReference type="Proteomes" id="UP000676336"/>
    </source>
</evidence>
<protein>
    <recommendedName>
        <fullName evidence="2">Purple acid phosphatase N-terminal domain-containing protein</fullName>
    </recommendedName>
</protein>
<dbReference type="GO" id="GO:0003993">
    <property type="term" value="F:acid phosphatase activity"/>
    <property type="evidence" value="ECO:0007669"/>
    <property type="project" value="InterPro"/>
</dbReference>
<feature type="signal peptide" evidence="1">
    <location>
        <begin position="1"/>
        <end position="18"/>
    </location>
</feature>
<dbReference type="InterPro" id="IPR008963">
    <property type="entry name" value="Purple_acid_Pase-like_N"/>
</dbReference>
<dbReference type="PANTHER" id="PTHR45867">
    <property type="entry name" value="PURPLE ACID PHOSPHATASE"/>
    <property type="match status" value="1"/>
</dbReference>
<feature type="chain" id="PRO_5035717478" description="Purple acid phosphatase N-terminal domain-containing protein" evidence="1">
    <location>
        <begin position="19"/>
        <end position="105"/>
    </location>
</feature>
<evidence type="ECO:0000313" key="3">
    <source>
        <dbReference type="EMBL" id="CAF4821399.1"/>
    </source>
</evidence>
<sequence length="105" mass="11982">MALLHGTLLFTILSIVSSRSILTDDPIFGQPEQIHISYGRDPTLMIVTWVTLNQINESVVEYGQDDMFDLRATGNVSIFQDSGSEKRREYIHRVVLNNLKPGQRY</sequence>
<dbReference type="AlphaFoldDB" id="A0A8S3BGZ7"/>
<gene>
    <name evidence="3" type="ORF">SMN809_LOCUS48062</name>
</gene>
<name>A0A8S3BGZ7_9BILA</name>
<feature type="domain" description="Purple acid phosphatase N-terminal" evidence="2">
    <location>
        <begin position="31"/>
        <end position="105"/>
    </location>
</feature>
<accession>A0A8S3BGZ7</accession>
<dbReference type="SUPFAM" id="SSF49363">
    <property type="entry name" value="Purple acid phosphatase, N-terminal domain"/>
    <property type="match status" value="1"/>
</dbReference>
<dbReference type="Pfam" id="PF16656">
    <property type="entry name" value="Pur_ac_phosph_N"/>
    <property type="match status" value="1"/>
</dbReference>
<dbReference type="EMBL" id="CAJOBI010153539">
    <property type="protein sequence ID" value="CAF4821399.1"/>
    <property type="molecule type" value="Genomic_DNA"/>
</dbReference>
<comment type="caution">
    <text evidence="3">The sequence shown here is derived from an EMBL/GenBank/DDBJ whole genome shotgun (WGS) entry which is preliminary data.</text>
</comment>
<dbReference type="InterPro" id="IPR015914">
    <property type="entry name" value="PAPs_N"/>
</dbReference>
<dbReference type="GO" id="GO:0046872">
    <property type="term" value="F:metal ion binding"/>
    <property type="evidence" value="ECO:0007669"/>
    <property type="project" value="InterPro"/>
</dbReference>
<organism evidence="3 4">
    <name type="scientific">Rotaria magnacalcarata</name>
    <dbReference type="NCBI Taxonomy" id="392030"/>
    <lineage>
        <taxon>Eukaryota</taxon>
        <taxon>Metazoa</taxon>
        <taxon>Spiralia</taxon>
        <taxon>Gnathifera</taxon>
        <taxon>Rotifera</taxon>
        <taxon>Eurotatoria</taxon>
        <taxon>Bdelloidea</taxon>
        <taxon>Philodinida</taxon>
        <taxon>Philodinidae</taxon>
        <taxon>Rotaria</taxon>
    </lineage>
</organism>
<dbReference type="PANTHER" id="PTHR45867:SF3">
    <property type="entry name" value="ACID PHOSPHATASE TYPE 7"/>
    <property type="match status" value="1"/>
</dbReference>
<evidence type="ECO:0000256" key="1">
    <source>
        <dbReference type="SAM" id="SignalP"/>
    </source>
</evidence>
<evidence type="ECO:0000259" key="2">
    <source>
        <dbReference type="Pfam" id="PF16656"/>
    </source>
</evidence>
<keyword evidence="1" id="KW-0732">Signal</keyword>
<feature type="non-terminal residue" evidence="3">
    <location>
        <position position="1"/>
    </location>
</feature>
<dbReference type="Gene3D" id="2.60.40.380">
    <property type="entry name" value="Purple acid phosphatase-like, N-terminal"/>
    <property type="match status" value="1"/>
</dbReference>